<sequence length="498" mass="58742">DIAIHRDDKENPHAHVMLTTREISEEGFTTKNRDWDRKEQLENWREQWSEHANKALEKENIQERITHKSHADRGLEVLPTVHLGHIASAMERKGKETELGNINREVKQYNAIVYDLQKYREEKQQRETLLKEQQKQKAVCFTPKEQEILSAAEKGIGEKPTLENIEKHRKELEEWHKAEKNKHIALNNQYKNISNLYQVNTFVSRFEETLKEKEQALENIGLFKRKEKENLRNEISGLKDTLKIQYENLSTLMKDNGVSTRAEIQTQKDKLESKVNKSLTNYKESEALYKKQKDVLDKSEQAIKDKEIRKVFVLYPDLQGKPIKYETASKLNQIHEQYKVSKFSDIPSVTQKNNSEINTLTTATSNYDERVKKLEQAEKTAKEIMAVHQRIEAIKNNPYQYGKTLNDPRAKEEYENLKVRRNTLTKELIDMGYTTQKSINDDRKMFNEFKPNYEQSLNKIEELKEQNKALNDVQKDIQIAERIQQQKAKTNELDERTR</sequence>
<dbReference type="Proteomes" id="UP000588491">
    <property type="component" value="Unassembled WGS sequence"/>
</dbReference>
<accession>A0A7Y0KDA4</accession>
<evidence type="ECO:0000313" key="6">
    <source>
        <dbReference type="Proteomes" id="UP000588491"/>
    </source>
</evidence>
<feature type="coiled-coil region" evidence="3">
    <location>
        <begin position="453"/>
        <end position="483"/>
    </location>
</feature>
<dbReference type="EMBL" id="JABBPK010000002">
    <property type="protein sequence ID" value="NMO80152.1"/>
    <property type="molecule type" value="Genomic_DNA"/>
</dbReference>
<dbReference type="RefSeq" id="WP_169189778.1">
    <property type="nucleotide sequence ID" value="NZ_JABBPK010000002.1"/>
</dbReference>
<feature type="domain" description="MobA/MobL protein" evidence="4">
    <location>
        <begin position="1"/>
        <end position="93"/>
    </location>
</feature>
<organism evidence="5 6">
    <name type="scientific">Niallia alba</name>
    <dbReference type="NCBI Taxonomy" id="2729105"/>
    <lineage>
        <taxon>Bacteria</taxon>
        <taxon>Bacillati</taxon>
        <taxon>Bacillota</taxon>
        <taxon>Bacilli</taxon>
        <taxon>Bacillales</taxon>
        <taxon>Bacillaceae</taxon>
        <taxon>Niallia</taxon>
    </lineage>
</organism>
<comment type="similarity">
    <text evidence="1">Belongs to the MobA/MobL family.</text>
</comment>
<proteinExistence type="inferred from homology"/>
<dbReference type="Pfam" id="PF03389">
    <property type="entry name" value="MobA_MobL"/>
    <property type="match status" value="1"/>
</dbReference>
<evidence type="ECO:0000256" key="1">
    <source>
        <dbReference type="ARBA" id="ARBA00010873"/>
    </source>
</evidence>
<dbReference type="AlphaFoldDB" id="A0A7Y0KDA4"/>
<comment type="caution">
    <text evidence="5">The sequence shown here is derived from an EMBL/GenBank/DDBJ whole genome shotgun (WGS) entry which is preliminary data.</text>
</comment>
<keyword evidence="2" id="KW-0184">Conjugation</keyword>
<reference evidence="5 6" key="1">
    <citation type="submission" date="2020-04" db="EMBL/GenBank/DDBJ databases">
        <title>Bacillus sp. UniB3 isolated from commercial digestive syrup.</title>
        <authorList>
            <person name="Thorat V."/>
            <person name="Kirdat K."/>
            <person name="Tiwarekar B."/>
            <person name="Yadav A."/>
        </authorList>
    </citation>
    <scope>NUCLEOTIDE SEQUENCE [LARGE SCALE GENOMIC DNA]</scope>
    <source>
        <strain evidence="5 6">UniB3</strain>
    </source>
</reference>
<gene>
    <name evidence="5" type="ORF">HHU08_24880</name>
</gene>
<evidence type="ECO:0000259" key="4">
    <source>
        <dbReference type="Pfam" id="PF03389"/>
    </source>
</evidence>
<dbReference type="InterPro" id="IPR005053">
    <property type="entry name" value="MobA_MobL"/>
</dbReference>
<dbReference type="Gene3D" id="3.30.930.30">
    <property type="match status" value="1"/>
</dbReference>
<feature type="coiled-coil region" evidence="3">
    <location>
        <begin position="228"/>
        <end position="309"/>
    </location>
</feature>
<keyword evidence="3" id="KW-0175">Coiled coil</keyword>
<evidence type="ECO:0000313" key="5">
    <source>
        <dbReference type="EMBL" id="NMO80152.1"/>
    </source>
</evidence>
<name>A0A7Y0KDA4_9BACI</name>
<protein>
    <submittedName>
        <fullName evidence="5">MobA/MobL family protein</fullName>
    </submittedName>
</protein>
<evidence type="ECO:0000256" key="3">
    <source>
        <dbReference type="SAM" id="Coils"/>
    </source>
</evidence>
<feature type="non-terminal residue" evidence="5">
    <location>
        <position position="1"/>
    </location>
</feature>
<evidence type="ECO:0000256" key="2">
    <source>
        <dbReference type="ARBA" id="ARBA00022971"/>
    </source>
</evidence>
<keyword evidence="6" id="KW-1185">Reference proteome</keyword>